<sequence length="433" mass="47691">MLSFNKPFFFMSNDGKDRTNHVEKRKVVAPESKKEQAFAVTNPLGNGTTGSSNSKGGATHVSRQKRCRDKSSPKSFKRNKSVLGSGEMDDQMVSRLKSVSDVGETVNIPTKINPMENGAAAATGTKKGSVVKEKSNSHENDNGQKNEDRLVDRHSKAWTKFAATTAGKDAPNLQEFVAAKQIRLRRREDFELAVNDCVLALQELSTAMVAETSKPICRRRKDWLSEIEQDIVETLVVNCSRRQSCLTRMEESDRQWRKKFATVTKNVSSGASYHDKGAVDIHATGGGKKPANQENKSPSSGKGKGSLEKAPAGKRNADKTDWNAICAFQPARRSVVPLLKATVQLRAGAVMIDAVQTEIEKDAVAKVMALIDNINNTADRMEARFSNVENEIEKSIMTNYKRRMNYQKRVEASAKRAQSVFSGLLSGLLHSLG</sequence>
<comment type="caution">
    <text evidence="3">The sequence shown here is derived from an EMBL/GenBank/DDBJ whole genome shotgun (WGS) entry which is preliminary data.</text>
</comment>
<organism evidence="3 4">
    <name type="scientific">Nitzschia inconspicua</name>
    <dbReference type="NCBI Taxonomy" id="303405"/>
    <lineage>
        <taxon>Eukaryota</taxon>
        <taxon>Sar</taxon>
        <taxon>Stramenopiles</taxon>
        <taxon>Ochrophyta</taxon>
        <taxon>Bacillariophyta</taxon>
        <taxon>Bacillariophyceae</taxon>
        <taxon>Bacillariophycidae</taxon>
        <taxon>Bacillariales</taxon>
        <taxon>Bacillariaceae</taxon>
        <taxon>Nitzschia</taxon>
    </lineage>
</organism>
<dbReference type="AlphaFoldDB" id="A0A9K3PJK3"/>
<feature type="compositionally biased region" description="Basic and acidic residues" evidence="2">
    <location>
        <begin position="130"/>
        <end position="149"/>
    </location>
</feature>
<feature type="region of interest" description="Disordered" evidence="2">
    <location>
        <begin position="13"/>
        <end position="91"/>
    </location>
</feature>
<dbReference type="EMBL" id="JAGRRH010000020">
    <property type="protein sequence ID" value="KAG7347279.1"/>
    <property type="molecule type" value="Genomic_DNA"/>
</dbReference>
<evidence type="ECO:0000256" key="2">
    <source>
        <dbReference type="SAM" id="MobiDB-lite"/>
    </source>
</evidence>
<gene>
    <name evidence="3" type="ORF">IV203_015984</name>
</gene>
<evidence type="ECO:0000313" key="4">
    <source>
        <dbReference type="Proteomes" id="UP000693970"/>
    </source>
</evidence>
<evidence type="ECO:0000256" key="1">
    <source>
        <dbReference type="SAM" id="Coils"/>
    </source>
</evidence>
<name>A0A9K3PJK3_9STRA</name>
<feature type="compositionally biased region" description="Basic and acidic residues" evidence="2">
    <location>
        <begin position="14"/>
        <end position="36"/>
    </location>
</feature>
<proteinExistence type="predicted"/>
<feature type="region of interest" description="Disordered" evidence="2">
    <location>
        <begin position="108"/>
        <end position="149"/>
    </location>
</feature>
<reference evidence="3" key="1">
    <citation type="journal article" date="2021" name="Sci. Rep.">
        <title>Diploid genomic architecture of Nitzschia inconspicua, an elite biomass production diatom.</title>
        <authorList>
            <person name="Oliver A."/>
            <person name="Podell S."/>
            <person name="Pinowska A."/>
            <person name="Traller J.C."/>
            <person name="Smith S.R."/>
            <person name="McClure R."/>
            <person name="Beliaev A."/>
            <person name="Bohutskyi P."/>
            <person name="Hill E.A."/>
            <person name="Rabines A."/>
            <person name="Zheng H."/>
            <person name="Allen L.Z."/>
            <person name="Kuo A."/>
            <person name="Grigoriev I.V."/>
            <person name="Allen A.E."/>
            <person name="Hazlebeck D."/>
            <person name="Allen E.E."/>
        </authorList>
    </citation>
    <scope>NUCLEOTIDE SEQUENCE</scope>
    <source>
        <strain evidence="3">Hildebrandi</strain>
    </source>
</reference>
<feature type="region of interest" description="Disordered" evidence="2">
    <location>
        <begin position="273"/>
        <end position="316"/>
    </location>
</feature>
<evidence type="ECO:0000313" key="3">
    <source>
        <dbReference type="EMBL" id="KAG7347279.1"/>
    </source>
</evidence>
<reference evidence="3" key="2">
    <citation type="submission" date="2021-04" db="EMBL/GenBank/DDBJ databases">
        <authorList>
            <person name="Podell S."/>
        </authorList>
    </citation>
    <scope>NUCLEOTIDE SEQUENCE</scope>
    <source>
        <strain evidence="3">Hildebrandi</strain>
    </source>
</reference>
<accession>A0A9K3PJK3</accession>
<feature type="compositionally biased region" description="Low complexity" evidence="2">
    <location>
        <begin position="118"/>
        <end position="128"/>
    </location>
</feature>
<feature type="coiled-coil region" evidence="1">
    <location>
        <begin position="364"/>
        <end position="391"/>
    </location>
</feature>
<protein>
    <submittedName>
        <fullName evidence="3">Uncharacterized protein</fullName>
    </submittedName>
</protein>
<keyword evidence="1" id="KW-0175">Coiled coil</keyword>
<dbReference type="Proteomes" id="UP000693970">
    <property type="component" value="Unassembled WGS sequence"/>
</dbReference>
<keyword evidence="4" id="KW-1185">Reference proteome</keyword>
<feature type="compositionally biased region" description="Low complexity" evidence="2">
    <location>
        <begin position="41"/>
        <end position="57"/>
    </location>
</feature>